<reference evidence="3" key="1">
    <citation type="journal article" date="2022" name="bioRxiv">
        <title>Sequencing and chromosome-scale assembly of the giantPleurodeles waltlgenome.</title>
        <authorList>
            <person name="Brown T."/>
            <person name="Elewa A."/>
            <person name="Iarovenko S."/>
            <person name="Subramanian E."/>
            <person name="Araus A.J."/>
            <person name="Petzold A."/>
            <person name="Susuki M."/>
            <person name="Suzuki K.-i.T."/>
            <person name="Hayashi T."/>
            <person name="Toyoda A."/>
            <person name="Oliveira C."/>
            <person name="Osipova E."/>
            <person name="Leigh N.D."/>
            <person name="Simon A."/>
            <person name="Yun M.H."/>
        </authorList>
    </citation>
    <scope>NUCLEOTIDE SEQUENCE</scope>
    <source>
        <strain evidence="3">20211129_DDA</strain>
        <tissue evidence="3">Liver</tissue>
    </source>
</reference>
<keyword evidence="2" id="KW-0732">Signal</keyword>
<sequence>MTAIYAGHRQQPQSWAYSKTLVLLLGSAQVFEQVRAQYEFEGCCRHGCAEFLSVVPCNVRFGAQHCAPNPISLAEPAVASRAPHSARDGCMRQKQARRRDSGALRDTYGQ</sequence>
<dbReference type="AlphaFoldDB" id="A0AAV7W9Y1"/>
<keyword evidence="4" id="KW-1185">Reference proteome</keyword>
<evidence type="ECO:0000313" key="3">
    <source>
        <dbReference type="EMBL" id="KAJ1210845.1"/>
    </source>
</evidence>
<comment type="caution">
    <text evidence="3">The sequence shown here is derived from an EMBL/GenBank/DDBJ whole genome shotgun (WGS) entry which is preliminary data.</text>
</comment>
<protein>
    <submittedName>
        <fullName evidence="3">Uncharacterized protein</fullName>
    </submittedName>
</protein>
<feature type="signal peptide" evidence="2">
    <location>
        <begin position="1"/>
        <end position="36"/>
    </location>
</feature>
<evidence type="ECO:0000256" key="2">
    <source>
        <dbReference type="SAM" id="SignalP"/>
    </source>
</evidence>
<dbReference type="Proteomes" id="UP001066276">
    <property type="component" value="Chromosome 1_2"/>
</dbReference>
<evidence type="ECO:0000256" key="1">
    <source>
        <dbReference type="SAM" id="MobiDB-lite"/>
    </source>
</evidence>
<accession>A0AAV7W9Y1</accession>
<gene>
    <name evidence="3" type="ORF">NDU88_006207</name>
</gene>
<evidence type="ECO:0000313" key="4">
    <source>
        <dbReference type="Proteomes" id="UP001066276"/>
    </source>
</evidence>
<organism evidence="3 4">
    <name type="scientific">Pleurodeles waltl</name>
    <name type="common">Iberian ribbed newt</name>
    <dbReference type="NCBI Taxonomy" id="8319"/>
    <lineage>
        <taxon>Eukaryota</taxon>
        <taxon>Metazoa</taxon>
        <taxon>Chordata</taxon>
        <taxon>Craniata</taxon>
        <taxon>Vertebrata</taxon>
        <taxon>Euteleostomi</taxon>
        <taxon>Amphibia</taxon>
        <taxon>Batrachia</taxon>
        <taxon>Caudata</taxon>
        <taxon>Salamandroidea</taxon>
        <taxon>Salamandridae</taxon>
        <taxon>Pleurodelinae</taxon>
        <taxon>Pleurodeles</taxon>
    </lineage>
</organism>
<feature type="region of interest" description="Disordered" evidence="1">
    <location>
        <begin position="82"/>
        <end position="110"/>
    </location>
</feature>
<dbReference type="EMBL" id="JANPWB010000002">
    <property type="protein sequence ID" value="KAJ1210845.1"/>
    <property type="molecule type" value="Genomic_DNA"/>
</dbReference>
<feature type="chain" id="PRO_5043339186" evidence="2">
    <location>
        <begin position="37"/>
        <end position="110"/>
    </location>
</feature>
<name>A0AAV7W9Y1_PLEWA</name>
<proteinExistence type="predicted"/>